<dbReference type="CDD" id="cd04486">
    <property type="entry name" value="YhcR_OBF_like"/>
    <property type="match status" value="1"/>
</dbReference>
<reference evidence="3 4" key="1">
    <citation type="submission" date="2023-08" db="EMBL/GenBank/DDBJ databases">
        <title>Helicovermis profunda gen. nov., sp. nov., a novel mesophilic, fermentative bacterium within the Bacillota from a deep-sea hydrothermal vent chimney.</title>
        <authorList>
            <person name="Miyazaki U."/>
            <person name="Mizutani D."/>
            <person name="Hashimoto Y."/>
            <person name="Tame A."/>
            <person name="Sawayama S."/>
            <person name="Miyazaki J."/>
            <person name="Takai K."/>
            <person name="Nakagawa S."/>
        </authorList>
    </citation>
    <scope>NUCLEOTIDE SEQUENCE [LARGE SCALE GENOMIC DNA]</scope>
    <source>
        <strain evidence="3 4">S502</strain>
    </source>
</reference>
<dbReference type="InterPro" id="IPR036691">
    <property type="entry name" value="Endo/exonu/phosph_ase_sf"/>
</dbReference>
<dbReference type="Gene3D" id="3.60.10.10">
    <property type="entry name" value="Endonuclease/exonuclease/phosphatase"/>
    <property type="match status" value="1"/>
</dbReference>
<dbReference type="SUPFAM" id="SSF56219">
    <property type="entry name" value="DNase I-like"/>
    <property type="match status" value="1"/>
</dbReference>
<gene>
    <name evidence="3" type="ORF">HLPR_23050</name>
</gene>
<evidence type="ECO:0000313" key="3">
    <source>
        <dbReference type="EMBL" id="BEP29974.1"/>
    </source>
</evidence>
<dbReference type="InterPro" id="IPR005135">
    <property type="entry name" value="Endo/exonuclease/phosphatase"/>
</dbReference>
<feature type="domain" description="LTD" evidence="2">
    <location>
        <begin position="24"/>
        <end position="148"/>
    </location>
</feature>
<proteinExistence type="predicted"/>
<feature type="chain" id="PRO_5043347511" description="LTD domain-containing protein" evidence="1">
    <location>
        <begin position="23"/>
        <end position="1534"/>
    </location>
</feature>
<dbReference type="KEGG" id="hprf:HLPR_23050"/>
<dbReference type="Proteomes" id="UP001321786">
    <property type="component" value="Chromosome"/>
</dbReference>
<dbReference type="Pfam" id="PF19580">
    <property type="entry name" value="Exo_endo_phos_3"/>
    <property type="match status" value="1"/>
</dbReference>
<accession>A0AAU9EEU3</accession>
<dbReference type="PANTHER" id="PTHR42834:SF1">
    <property type="entry name" value="ENDONUCLEASE_EXONUCLEASE_PHOSPHATASE FAMILY PROTEIN (AFU_ORTHOLOGUE AFUA_3G09210)"/>
    <property type="match status" value="1"/>
</dbReference>
<keyword evidence="4" id="KW-1185">Reference proteome</keyword>
<name>A0AAU9EEU3_9FIRM</name>
<dbReference type="PROSITE" id="PS51841">
    <property type="entry name" value="LTD"/>
    <property type="match status" value="1"/>
</dbReference>
<dbReference type="Pfam" id="PF00932">
    <property type="entry name" value="LTD"/>
    <property type="match status" value="1"/>
</dbReference>
<evidence type="ECO:0000256" key="1">
    <source>
        <dbReference type="SAM" id="SignalP"/>
    </source>
</evidence>
<dbReference type="InterPro" id="IPR001322">
    <property type="entry name" value="Lamin_tail_dom"/>
</dbReference>
<keyword evidence="1" id="KW-0732">Signal</keyword>
<evidence type="ECO:0000313" key="4">
    <source>
        <dbReference type="Proteomes" id="UP001321786"/>
    </source>
</evidence>
<dbReference type="GO" id="GO:0003824">
    <property type="term" value="F:catalytic activity"/>
    <property type="evidence" value="ECO:0007669"/>
    <property type="project" value="InterPro"/>
</dbReference>
<dbReference type="RefSeq" id="WP_338535579.1">
    <property type="nucleotide sequence ID" value="NZ_AP028654.1"/>
</dbReference>
<sequence>MGKVRKSLAVILSVVLMISALGQVKPVFADSGVSYADDLFISEYVEGGGYNKAIEIYNGTGKDVDLSGYSYQYLYNGGAEKGKIKLDEGDKKILHHGEVLILANSNAGTDQIIKSKADYLSSYISFNGNDPVILKKGDTIIDYFGITDGSNFAKDSTFVRLPNISKGNPKESNPKDNGEWEVLAKDTLSNLGTHTVSYGSTKVLGVKSNVKNGSEVKKGTNINLTTTTSGAAIKISNYTSDSYGDYVDYVNPIVVNSNMKFKAKAVMTGFSDSDVTEYSYTVFSGQTLTIAKAREITKGDNVSTEGIVTYKDSKYLYFQDETAGLAVKLNGLDTDAKIGDKIKVFGKKSDAYGFDLIEIEDPSYIEIVGSGSATPVDITNTTITKDTGNTYEGRLVKLKNVEISAVNKYGEFDVVSGDASFKIKPQSKEFLEVGTSYESIEGVINLAYGKYALIPRDEKDIVKDSSKVRNIKVSVNSGGIAPGTKVELLTLTEGADIYYTLDGSEPNKASLKYVMPIEIKKNLTLKALAIKSGLTNSDIVTRNYMVQDNVGTLKIFEIQGKSQKSPYLEKAVTDVDGIVTAKLNYKFDSYGSAIKGFYIQDKSGDKDSDTSDGILVLSNNTTVEVGDEVLVTGIVKEFLKKMDFYAYDQNNQLTVTAIEESNVKVKSKGNTLPSPVILGENGRKVPHDKISSDNFSEYDPSKYAIDFYESLEGMRIKIENALVTGPYINRVISVLPDNGKVAKDDGDLNKYGAAVLSEHDHNTEIVILNGAIESIGNLSKIKTGAKLTVDPEGIMDYEWGNYQMYVTNKLEATASTYKDDVNTLDMNNDKVLTIGSYNIYNHGGDDPQSKTDGLAVQIVNQMKNPDILGLVEVQDNDGKKDTSVTDASEVYKSIIAAVKAKGGVDYNYVDIAPVDDAEGGEPGGNIRVGFLYNPSKVTLKEGSKGGSTEAVDVDNNGELTLNPGRIDPTAEAFVGTRKSLVSEFVFRGETVYVIANHLKSKGGDNSPYGNVQQPVLHSEAKRVEQAQIVNNFIDKIKAKNKDAKIVVLGDFNEFQFSNPIKTLMGSGEDKVITDMINQLPLNERFTYSHAGNAQVLDHILVSNNILKNTKVDIINMNSVLSKGVRNSDHDSVVVSIDNIGLSDQITNVRATNTGEVEIGSLTTLSTLTNGAKIYYSVDKDLDLENLSNNILYTGPVKITKDMTIKAIAVKGDKKSLVSTFTYKIKVNEEIISLAKAREKETGTDVIVEVMVTSKPGMVGSKSIYVEDSSAGSFIYTKVLDEKITKGTKLKIHAKTNVYNNIFQLNISNVEILSQGNLIEPKLINVAELNESVEGQFVKLKNVTIKEITTDSYKNSYVKFMLGDKEISSKIDARSGDDFDKISTEFKVGDKFDYIVGYVDGYKNIYKLNMEGLSGFVKKAIEEGSVTISRVKTMDLSFNEKNEFKKGDFINVYVETKNTTKKEVKGTIIVKITKNNKTSRLGFLSNFDALSGKSGIGFDTNNLEKGKYKATVYYWDSLEGMLPLADSNAAEFKIR</sequence>
<protein>
    <recommendedName>
        <fullName evidence="2">LTD domain-containing protein</fullName>
    </recommendedName>
</protein>
<evidence type="ECO:0000259" key="2">
    <source>
        <dbReference type="PROSITE" id="PS51841"/>
    </source>
</evidence>
<dbReference type="InterPro" id="IPR026876">
    <property type="entry name" value="Fn3_assoc_repeat"/>
</dbReference>
<dbReference type="EMBL" id="AP028654">
    <property type="protein sequence ID" value="BEP29974.1"/>
    <property type="molecule type" value="Genomic_DNA"/>
</dbReference>
<organism evidence="3 4">
    <name type="scientific">Helicovermis profundi</name>
    <dbReference type="NCBI Taxonomy" id="3065157"/>
    <lineage>
        <taxon>Bacteria</taxon>
        <taxon>Bacillati</taxon>
        <taxon>Bacillota</taxon>
        <taxon>Clostridia</taxon>
        <taxon>Helicovermis</taxon>
    </lineage>
</organism>
<dbReference type="Pfam" id="PF13287">
    <property type="entry name" value="Fn3_assoc"/>
    <property type="match status" value="2"/>
</dbReference>
<feature type="signal peptide" evidence="1">
    <location>
        <begin position="1"/>
        <end position="22"/>
    </location>
</feature>
<dbReference type="PANTHER" id="PTHR42834">
    <property type="entry name" value="ENDONUCLEASE/EXONUCLEASE/PHOSPHATASE FAMILY PROTEIN (AFU_ORTHOLOGUE AFUA_3G09210)"/>
    <property type="match status" value="1"/>
</dbReference>